<protein>
    <submittedName>
        <fullName evidence="4">Fatty acyl-AMP ligase</fullName>
    </submittedName>
</protein>
<dbReference type="PANTHER" id="PTHR22754:SF32">
    <property type="entry name" value="DISCO-INTERACTING PROTEIN 2"/>
    <property type="match status" value="1"/>
</dbReference>
<dbReference type="GO" id="GO:0016874">
    <property type="term" value="F:ligase activity"/>
    <property type="evidence" value="ECO:0007669"/>
    <property type="project" value="UniProtKB-KW"/>
</dbReference>
<dbReference type="SUPFAM" id="SSF47336">
    <property type="entry name" value="ACP-like"/>
    <property type="match status" value="1"/>
</dbReference>
<keyword evidence="2 4" id="KW-0436">Ligase</keyword>
<dbReference type="Gene3D" id="3.40.50.12780">
    <property type="entry name" value="N-terminal domain of ligase-like"/>
    <property type="match status" value="1"/>
</dbReference>
<dbReference type="SUPFAM" id="SSF69593">
    <property type="entry name" value="Glycerol-3-phosphate (1)-acyltransferase"/>
    <property type="match status" value="1"/>
</dbReference>
<dbReference type="GO" id="GO:0070566">
    <property type="term" value="F:adenylyltransferase activity"/>
    <property type="evidence" value="ECO:0007669"/>
    <property type="project" value="TreeGrafter"/>
</dbReference>
<evidence type="ECO:0000313" key="5">
    <source>
        <dbReference type="Proteomes" id="UP000235616"/>
    </source>
</evidence>
<organism evidence="4 5">
    <name type="scientific">Trinickia dabaoshanensis</name>
    <dbReference type="NCBI Taxonomy" id="564714"/>
    <lineage>
        <taxon>Bacteria</taxon>
        <taxon>Pseudomonadati</taxon>
        <taxon>Pseudomonadota</taxon>
        <taxon>Betaproteobacteria</taxon>
        <taxon>Burkholderiales</taxon>
        <taxon>Burkholderiaceae</taxon>
        <taxon>Trinickia</taxon>
    </lineage>
</organism>
<dbReference type="InterPro" id="IPR020845">
    <property type="entry name" value="AMP-binding_CS"/>
</dbReference>
<comment type="caution">
    <text evidence="4">The sequence shown here is derived from an EMBL/GenBank/DDBJ whole genome shotgun (WGS) entry which is preliminary data.</text>
</comment>
<dbReference type="Proteomes" id="UP000235616">
    <property type="component" value="Unassembled WGS sequence"/>
</dbReference>
<dbReference type="Gene3D" id="3.30.300.30">
    <property type="match status" value="1"/>
</dbReference>
<dbReference type="InterPro" id="IPR040097">
    <property type="entry name" value="FAAL/FAAC"/>
</dbReference>
<dbReference type="GO" id="GO:0005886">
    <property type="term" value="C:plasma membrane"/>
    <property type="evidence" value="ECO:0007669"/>
    <property type="project" value="TreeGrafter"/>
</dbReference>
<evidence type="ECO:0000256" key="2">
    <source>
        <dbReference type="ARBA" id="ARBA00022598"/>
    </source>
</evidence>
<proteinExistence type="inferred from homology"/>
<dbReference type="EMBL" id="PNYA01000020">
    <property type="protein sequence ID" value="PMS17198.1"/>
    <property type="molecule type" value="Genomic_DNA"/>
</dbReference>
<dbReference type="GO" id="GO:0071766">
    <property type="term" value="P:Actinobacterium-type cell wall biogenesis"/>
    <property type="evidence" value="ECO:0007669"/>
    <property type="project" value="UniProtKB-ARBA"/>
</dbReference>
<keyword evidence="5" id="KW-1185">Reference proteome</keyword>
<dbReference type="OrthoDB" id="6297021at2"/>
<dbReference type="AlphaFoldDB" id="A0A2N7VJ79"/>
<dbReference type="GO" id="GO:0006633">
    <property type="term" value="P:fatty acid biosynthetic process"/>
    <property type="evidence" value="ECO:0007669"/>
    <property type="project" value="TreeGrafter"/>
</dbReference>
<dbReference type="PANTHER" id="PTHR22754">
    <property type="entry name" value="DISCO-INTERACTING PROTEIN 2 DIP2 -RELATED"/>
    <property type="match status" value="1"/>
</dbReference>
<name>A0A2N7VJ79_9BURK</name>
<evidence type="ECO:0000256" key="1">
    <source>
        <dbReference type="ARBA" id="ARBA00006432"/>
    </source>
</evidence>
<dbReference type="CDD" id="cd07989">
    <property type="entry name" value="LPLAT_AGPAT-like"/>
    <property type="match status" value="1"/>
</dbReference>
<dbReference type="InterPro" id="IPR045851">
    <property type="entry name" value="AMP-bd_C_sf"/>
</dbReference>
<reference evidence="4 5" key="1">
    <citation type="submission" date="2018-01" db="EMBL/GenBank/DDBJ databases">
        <title>Whole genome analyses suggest that Burkholderia sensu lato contains two further novel genera in the rhizoxinica-symbiotica group Mycetohabitans gen. nov., and Trinickia gen. nov.: implications for the evolution of diazotrophy and nodulation in the Burkholderiaceae.</title>
        <authorList>
            <person name="Estrada-de los Santos P."/>
            <person name="Palmer M."/>
            <person name="Chavez-Ramirez B."/>
            <person name="Beukes C."/>
            <person name="Steenkamp E.T."/>
            <person name="Hirsch A.M."/>
            <person name="Manyaka P."/>
            <person name="Maluk M."/>
            <person name="Lafos M."/>
            <person name="Crook M."/>
            <person name="Gross E."/>
            <person name="Simon M.F."/>
            <person name="Bueno dos Reis Junior F."/>
            <person name="Poole P.S."/>
            <person name="Venter S.N."/>
            <person name="James E.K."/>
        </authorList>
    </citation>
    <scope>NUCLEOTIDE SEQUENCE [LARGE SCALE GENOMIC DNA]</scope>
    <source>
        <strain evidence="4 5">GIMN1.004</strain>
    </source>
</reference>
<dbReference type="InterPro" id="IPR042099">
    <property type="entry name" value="ANL_N_sf"/>
</dbReference>
<dbReference type="InterPro" id="IPR009081">
    <property type="entry name" value="PP-bd_ACP"/>
</dbReference>
<evidence type="ECO:0000259" key="3">
    <source>
        <dbReference type="PROSITE" id="PS50075"/>
    </source>
</evidence>
<sequence length="962" mass="103923">MKDERLGSDIREARRAATAPRLLALVRSLTGEMRGDGRASPEPALDAQLERDLGFDSLARSELFIRLEAAFGVRLSVDTFARATSLRDLLDALIAQGSSPAATLPGSSPQGGEAVKIAAAQTRERSTSDGLDSPAHAQTLTEALHWHADLHPERTHVILVEPDGQTQSPLDYGALRASAMRKAGGLRALGVDPGDTVALMLPTSLEYFVTFTAILLCGAIAVPIYPPAQATQLEEHIERHAALLENAQAKVLVTFDRAETVGRLLKARVSTIRHVLTPERIEARELDTIVARHAGDIAMLQYTSGSTGAPKGVILTHGNLLANIRAMGERIDVRADDVLVSWLPLYHDMGLIGAWLAPLYFGITLVVTSPLAFLARPALWLQLVTRYRGTLTAAPNFAYARCAAHLSEAESAALDLSSLRFSFCGAEPVSAPTLRAFAERMRAARFDARALAPVYGLAENTLALTFPPASRGIVTDRILRTAFAQSGEAVRALNGDESLEIVGCGFALSNAQIRIVDENGGLQPDRRVGRIEFRGPAATQGYYRNPERTTELFDGDWLDSGDLGYLADGELYVTGRKKDLIIRGGRHFFPYELEDAVGRLSGVTPGGVAACGETDPVSGTQRLIVFVETSEAEQAARSRLIAEVNATAIRCFGAPPERIVLALPHTIPKTPSGKIRHAVLLERHAQGEKTGRALAGERQAWRQAATTLAGSIVPFARRSLGHGSTLARGLWCWAVVAALAPIVWLRIAWRADFERNWRVAAHASRIVLRAAGIRVELDPGTLPNTSVIIAANHASYVDAVILIATLPRPVHFVAKRELASRPFVGRLLRALGVRFVERTDYRTSLDDEARLVERAAADETLLFFPEGTFVRAAGLRPFRFGAFRAACVAGRSIVPVALNGARATLRDGDWFVRAGEVRVAILPAIAPAGSDFSAMALLRSQVHDVILAHCGEPEVTQSSTRY</sequence>
<dbReference type="InterPro" id="IPR002123">
    <property type="entry name" value="Plipid/glycerol_acylTrfase"/>
</dbReference>
<evidence type="ECO:0000313" key="4">
    <source>
        <dbReference type="EMBL" id="PMS17198.1"/>
    </source>
</evidence>
<gene>
    <name evidence="4" type="ORF">C0Z18_20745</name>
</gene>
<dbReference type="Pfam" id="PF01553">
    <property type="entry name" value="Acyltransferase"/>
    <property type="match status" value="1"/>
</dbReference>
<dbReference type="Gene3D" id="1.10.1200.10">
    <property type="entry name" value="ACP-like"/>
    <property type="match status" value="1"/>
</dbReference>
<dbReference type="Pfam" id="PF00550">
    <property type="entry name" value="PP-binding"/>
    <property type="match status" value="1"/>
</dbReference>
<accession>A0A2N7VJ79</accession>
<dbReference type="RefSeq" id="WP_102647317.1">
    <property type="nucleotide sequence ID" value="NZ_PNYA01000020.1"/>
</dbReference>
<dbReference type="FunFam" id="3.40.50.12780:FF:000013">
    <property type="entry name" value="Long-chain-fatty-acid--AMP ligase FadD32"/>
    <property type="match status" value="1"/>
</dbReference>
<feature type="domain" description="Carrier" evidence="3">
    <location>
        <begin position="16"/>
        <end position="97"/>
    </location>
</feature>
<dbReference type="Pfam" id="PF00501">
    <property type="entry name" value="AMP-binding"/>
    <property type="match status" value="1"/>
</dbReference>
<dbReference type="CDD" id="cd05931">
    <property type="entry name" value="FAAL"/>
    <property type="match status" value="1"/>
</dbReference>
<dbReference type="SUPFAM" id="SSF56801">
    <property type="entry name" value="Acetyl-CoA synthetase-like"/>
    <property type="match status" value="1"/>
</dbReference>
<comment type="similarity">
    <text evidence="1">Belongs to the ATP-dependent AMP-binding enzyme family.</text>
</comment>
<dbReference type="PROSITE" id="PS00455">
    <property type="entry name" value="AMP_BINDING"/>
    <property type="match status" value="1"/>
</dbReference>
<dbReference type="InterPro" id="IPR036736">
    <property type="entry name" value="ACP-like_sf"/>
</dbReference>
<dbReference type="GO" id="GO:0016746">
    <property type="term" value="F:acyltransferase activity"/>
    <property type="evidence" value="ECO:0007669"/>
    <property type="project" value="InterPro"/>
</dbReference>
<dbReference type="SMART" id="SM00563">
    <property type="entry name" value="PlsC"/>
    <property type="match status" value="1"/>
</dbReference>
<dbReference type="InterPro" id="IPR000873">
    <property type="entry name" value="AMP-dep_synth/lig_dom"/>
</dbReference>
<dbReference type="PROSITE" id="PS50075">
    <property type="entry name" value="CARRIER"/>
    <property type="match status" value="1"/>
</dbReference>